<dbReference type="PANTHER" id="PTHR35532">
    <property type="entry name" value="SIMILAR TO POLYHYDROXYALKANOATE DEPOLYMERASE"/>
    <property type="match status" value="1"/>
</dbReference>
<dbReference type="EMBL" id="JAGFNZ010000003">
    <property type="protein sequence ID" value="MBW7573025.1"/>
    <property type="molecule type" value="Genomic_DNA"/>
</dbReference>
<keyword evidence="3" id="KW-1185">Reference proteome</keyword>
<dbReference type="Gene3D" id="2.60.40.1120">
    <property type="entry name" value="Carboxypeptidase-like, regulatory domain"/>
    <property type="match status" value="1"/>
</dbReference>
<dbReference type="Pfam" id="PF01841">
    <property type="entry name" value="Transglut_core"/>
    <property type="match status" value="1"/>
</dbReference>
<evidence type="ECO:0000313" key="3">
    <source>
        <dbReference type="Proteomes" id="UP000719942"/>
    </source>
</evidence>
<evidence type="ECO:0000313" key="2">
    <source>
        <dbReference type="EMBL" id="MBW7573025.1"/>
    </source>
</evidence>
<name>A0ABS7DP06_9FIRM</name>
<comment type="caution">
    <text evidence="2">The sequence shown here is derived from an EMBL/GenBank/DDBJ whole genome shotgun (WGS) entry which is preliminary data.</text>
</comment>
<protein>
    <submittedName>
        <fullName evidence="2">Transglutaminase domain-containing protein</fullName>
    </submittedName>
</protein>
<dbReference type="Proteomes" id="UP000719942">
    <property type="component" value="Unassembled WGS sequence"/>
</dbReference>
<organism evidence="2 3">
    <name type="scientific">Caproiciproducens faecalis</name>
    <dbReference type="NCBI Taxonomy" id="2820301"/>
    <lineage>
        <taxon>Bacteria</taxon>
        <taxon>Bacillati</taxon>
        <taxon>Bacillota</taxon>
        <taxon>Clostridia</taxon>
        <taxon>Eubacteriales</taxon>
        <taxon>Acutalibacteraceae</taxon>
        <taxon>Caproiciproducens</taxon>
    </lineage>
</organism>
<dbReference type="InterPro" id="IPR002931">
    <property type="entry name" value="Transglutaminase-like"/>
</dbReference>
<dbReference type="Gene3D" id="3.10.620.30">
    <property type="match status" value="1"/>
</dbReference>
<reference evidence="2 3" key="1">
    <citation type="submission" date="2021-03" db="EMBL/GenBank/DDBJ databases">
        <title>Caproiciproducens sp. nov. isolated from feces of cow.</title>
        <authorList>
            <person name="Choi J.-Y."/>
        </authorList>
    </citation>
    <scope>NUCLEOTIDE SEQUENCE [LARGE SCALE GENOMIC DNA]</scope>
    <source>
        <strain evidence="2 3">AGMB10547</strain>
    </source>
</reference>
<dbReference type="SUPFAM" id="SSF54001">
    <property type="entry name" value="Cysteine proteinases"/>
    <property type="match status" value="1"/>
</dbReference>
<sequence length="849" mass="95679">MTFSQELQDSVHQQFLKTQSTLGLRGGEILSRLEGCEGDRRTAMEFFYSTMPSADLGDCDFSLYLNYVDFGLFLRENSPWGSRIPEPIFLNYVLYYRINNEKIEDCRKFFYDALHERIRGMSMKEAALEVNIWCAEHVTYQATDERTVSPLTALKSSYGRCGEESTFTVTALRSVGIPARQVYTPRWAHCDDNHAWVEVWCDGEWYFLGACEPEPVLNRGWFTEAAARSMLMDSKSFLPIDGEEAICTDGQTLILNEIRRYAEARRFTVTVTGKAGPVSGATVGFELLNGAEFYPVASVVTDEAGKAGVTLGFGSVHIHVEKDGKFAETFADTEETDTVAVDFSEAVHSEPEMLEEFRFRAPKDSTRNMVLLTPEQKELRRQTIDCAEQKRQQYAKSFYQKEKAERLAANFANPQEVLAVLKAAEGNFEELYRFLSKDFGAGTRELQLKMLQSLAKKDWRDVEANLLAEHFAHSLRYQADYPEEIFVPFILCPRAHFEQLTPYSRLLSGLLAEQTAAYRNQPERVWESISRFQTPPERDSERLSGTPAGILSSGQANEMGRGILFTAICRTLGIPARINPIDLYPQYYQNGAFQNARESAGESGGAELTLLGGEENWSYLHNWTMSVLKNGVYQTLELTNSVWTDGALTLSLLPGHYRLITSSRTPNGNQFARKYCFHLADKEKKELAVSLFQTQISDLFVDIPLPPFQLLSENGEPVSSTAVIDGKTAVMVWLEEGREPTEHILNEFIEAQSKLNALDCEMIFVIRDRCAWENDTFAKACRALPGARVYYSDFAETAAPLARRTFVDPEKLPLTIVARSDRSIYACSGYNVGIADLLMKIIAAADTKS</sequence>
<dbReference type="RefSeq" id="WP_219965430.1">
    <property type="nucleotide sequence ID" value="NZ_JAGFNZ010000003.1"/>
</dbReference>
<dbReference type="PANTHER" id="PTHR35532:SF5">
    <property type="entry name" value="CARBOHYDRATE-BINDING DOMAIN-CONTAINING PROTEIN"/>
    <property type="match status" value="1"/>
</dbReference>
<dbReference type="SMART" id="SM00460">
    <property type="entry name" value="TGc"/>
    <property type="match status" value="1"/>
</dbReference>
<feature type="domain" description="Transglutaminase-like" evidence="1">
    <location>
        <begin position="153"/>
        <end position="212"/>
    </location>
</feature>
<proteinExistence type="predicted"/>
<gene>
    <name evidence="2" type="ORF">J5W02_09380</name>
</gene>
<dbReference type="InterPro" id="IPR038765">
    <property type="entry name" value="Papain-like_cys_pep_sf"/>
</dbReference>
<accession>A0ABS7DP06</accession>
<evidence type="ECO:0000259" key="1">
    <source>
        <dbReference type="SMART" id="SM00460"/>
    </source>
</evidence>